<sequence>MSIPSFTHKIAITSLVLLGIATAGIRYQFINYQIGLILFSFAGLLSFCSICASALFTRRTTNPQGRRKLSNAALIALPAIAFLSLSLFRGAGAPLINDISTDTQRPPDFLKAAEIRKPKDNSVIYTSTNVALQEQAYPKIKTHQTSLSVAQAHNLGLKIASEMGWLVYYQQEGHIEAQSRSFWLGFIDDIVVRIQATSTGARIDLRSASRFGKGDLGVNANRITVFLEKFSLNEQTETARTATSTQQ</sequence>
<protein>
    <submittedName>
        <fullName evidence="2">DUF1499 domain-containing protein</fullName>
    </submittedName>
</protein>
<evidence type="ECO:0000313" key="2">
    <source>
        <dbReference type="EMBL" id="MEX1667594.1"/>
    </source>
</evidence>
<evidence type="ECO:0000313" key="3">
    <source>
        <dbReference type="Proteomes" id="UP001557485"/>
    </source>
</evidence>
<dbReference type="EMBL" id="JBFRYA010000001">
    <property type="protein sequence ID" value="MEX1667594.1"/>
    <property type="molecule type" value="Genomic_DNA"/>
</dbReference>
<reference evidence="2 3" key="1">
    <citation type="journal article" date="2011" name="Int. J. Syst. Evol. Microbiol.">
        <title>Zhongshania antarctica gen. nov., sp. nov. and Zhongshania guokunii sp. nov., gammaproteobacteria respectively isolated from coastal attached (fast) ice and surface seawater of the Antarctic.</title>
        <authorList>
            <person name="Li H.J."/>
            <person name="Zhang X.Y."/>
            <person name="Chen C.X."/>
            <person name="Zhang Y.J."/>
            <person name="Gao Z.M."/>
            <person name="Yu Y."/>
            <person name="Chen X.L."/>
            <person name="Chen B."/>
            <person name="Zhang Y.Z."/>
        </authorList>
    </citation>
    <scope>NUCLEOTIDE SEQUENCE [LARGE SCALE GENOMIC DNA]</scope>
    <source>
        <strain evidence="2 3">ZS6-22T</strain>
    </source>
</reference>
<accession>A0ABV3U119</accession>
<comment type="caution">
    <text evidence="2">The sequence shown here is derived from an EMBL/GenBank/DDBJ whole genome shotgun (WGS) entry which is preliminary data.</text>
</comment>
<evidence type="ECO:0000256" key="1">
    <source>
        <dbReference type="SAM" id="Phobius"/>
    </source>
</evidence>
<dbReference type="InterPro" id="IPR010865">
    <property type="entry name" value="DUF1499"/>
</dbReference>
<name>A0ABV3U119_9GAMM</name>
<keyword evidence="3" id="KW-1185">Reference proteome</keyword>
<feature type="transmembrane region" description="Helical" evidence="1">
    <location>
        <begin position="69"/>
        <end position="88"/>
    </location>
</feature>
<organism evidence="2 3">
    <name type="scientific">Zhongshania guokunii</name>
    <dbReference type="NCBI Taxonomy" id="641783"/>
    <lineage>
        <taxon>Bacteria</taxon>
        <taxon>Pseudomonadati</taxon>
        <taxon>Pseudomonadota</taxon>
        <taxon>Gammaproteobacteria</taxon>
        <taxon>Cellvibrionales</taxon>
        <taxon>Spongiibacteraceae</taxon>
        <taxon>Zhongshania</taxon>
    </lineage>
</organism>
<feature type="transmembrane region" description="Helical" evidence="1">
    <location>
        <begin position="33"/>
        <end position="57"/>
    </location>
</feature>
<keyword evidence="1" id="KW-0472">Membrane</keyword>
<dbReference type="Pfam" id="PF07386">
    <property type="entry name" value="DUF1499"/>
    <property type="match status" value="1"/>
</dbReference>
<dbReference type="Proteomes" id="UP001557485">
    <property type="component" value="Unassembled WGS sequence"/>
</dbReference>
<gene>
    <name evidence="2" type="ORF">AB4876_01645</name>
</gene>
<dbReference type="RefSeq" id="WP_368379912.1">
    <property type="nucleotide sequence ID" value="NZ_JBFRYA010000001.1"/>
</dbReference>
<keyword evidence="1" id="KW-0812">Transmembrane</keyword>
<proteinExistence type="predicted"/>
<keyword evidence="1" id="KW-1133">Transmembrane helix</keyword>